<protein>
    <submittedName>
        <fullName evidence="1">Four-helix bundle copper-binding protein</fullName>
    </submittedName>
</protein>
<dbReference type="InterPro" id="IPR044543">
    <property type="entry name" value="YHJQ-like"/>
</dbReference>
<dbReference type="OrthoDB" id="5396211at2"/>
<proteinExistence type="predicted"/>
<dbReference type="AlphaFoldDB" id="A0A2S2CLS4"/>
<evidence type="ECO:0000313" key="2">
    <source>
        <dbReference type="Proteomes" id="UP000245629"/>
    </source>
</evidence>
<accession>A0A2S2CLS4</accession>
<dbReference type="PANTHER" id="PTHR37310:SF1">
    <property type="entry name" value="CYTOPLASMIC PROTEIN"/>
    <property type="match status" value="1"/>
</dbReference>
<dbReference type="PANTHER" id="PTHR37310">
    <property type="entry name" value="CYTOPLASMIC PROTEIN-RELATED"/>
    <property type="match status" value="1"/>
</dbReference>
<gene>
    <name evidence="1" type="ORF">DEW08_03590</name>
</gene>
<dbReference type="CDD" id="cd08026">
    <property type="entry name" value="DUF326"/>
    <property type="match status" value="1"/>
</dbReference>
<dbReference type="KEGG" id="azz:DEW08_03590"/>
<dbReference type="EMBL" id="CP029352">
    <property type="protein sequence ID" value="AWK85379.1"/>
    <property type="molecule type" value="Genomic_DNA"/>
</dbReference>
<name>A0A2S2CLS4_9PROT</name>
<dbReference type="InterPro" id="IPR005560">
    <property type="entry name" value="Csp_YhjQ"/>
</dbReference>
<dbReference type="Gene3D" id="1.20.1270.360">
    <property type="match status" value="1"/>
</dbReference>
<organism evidence="1 2">
    <name type="scientific">Azospirillum thermophilum</name>
    <dbReference type="NCBI Taxonomy" id="2202148"/>
    <lineage>
        <taxon>Bacteria</taxon>
        <taxon>Pseudomonadati</taxon>
        <taxon>Pseudomonadota</taxon>
        <taxon>Alphaproteobacteria</taxon>
        <taxon>Rhodospirillales</taxon>
        <taxon>Azospirillaceae</taxon>
        <taxon>Azospirillum</taxon>
    </lineage>
</organism>
<dbReference type="Pfam" id="PF03860">
    <property type="entry name" value="Csp"/>
    <property type="match status" value="1"/>
</dbReference>
<evidence type="ECO:0000313" key="1">
    <source>
        <dbReference type="EMBL" id="AWK85379.1"/>
    </source>
</evidence>
<sequence length="134" mass="14574">MHAREMISTHPHVRGNTNDALIRCIEECYDCAQTCTTCADACLGEDKVADLVQCIRLNMDCADVCTATGAVATRRSGSNEAVIRAMLEACATACRLCAEECGRHAQMHDHCRICAEACRSCEDACRMAVQSMSH</sequence>
<dbReference type="RefSeq" id="WP_109324537.1">
    <property type="nucleotide sequence ID" value="NZ_CP029352.1"/>
</dbReference>
<dbReference type="Proteomes" id="UP000245629">
    <property type="component" value="Chromosome 1"/>
</dbReference>
<reference evidence="2" key="1">
    <citation type="submission" date="2018-05" db="EMBL/GenBank/DDBJ databases">
        <title>Azospirillum thermophila sp. nov., a novel isolated from hot spring.</title>
        <authorList>
            <person name="Zhao Z."/>
        </authorList>
    </citation>
    <scope>NUCLEOTIDE SEQUENCE [LARGE SCALE GENOMIC DNA]</scope>
    <source>
        <strain evidence="2">CFH 70021</strain>
    </source>
</reference>
<keyword evidence="2" id="KW-1185">Reference proteome</keyword>